<dbReference type="SUPFAM" id="SSF103473">
    <property type="entry name" value="MFS general substrate transporter"/>
    <property type="match status" value="1"/>
</dbReference>
<evidence type="ECO:0000313" key="16">
    <source>
        <dbReference type="EMBL" id="SSX22914.1"/>
    </source>
</evidence>
<dbReference type="AlphaFoldDB" id="A0A336LY62"/>
<evidence type="ECO:0000256" key="7">
    <source>
        <dbReference type="ARBA" id="ARBA00023053"/>
    </source>
</evidence>
<dbReference type="GO" id="GO:0006820">
    <property type="term" value="P:monoatomic anion transport"/>
    <property type="evidence" value="ECO:0007669"/>
    <property type="project" value="TreeGrafter"/>
</dbReference>
<dbReference type="GO" id="GO:0006814">
    <property type="term" value="P:sodium ion transport"/>
    <property type="evidence" value="ECO:0007669"/>
    <property type="project" value="UniProtKB-KW"/>
</dbReference>
<feature type="transmembrane region" description="Helical" evidence="13">
    <location>
        <begin position="81"/>
        <end position="102"/>
    </location>
</feature>
<dbReference type="InterPro" id="IPR036259">
    <property type="entry name" value="MFS_trans_sf"/>
</dbReference>
<keyword evidence="3" id="KW-0813">Transport</keyword>
<protein>
    <recommendedName>
        <fullName evidence="11">Putative inorganic phosphate cotransporter</fullName>
    </recommendedName>
</protein>
<keyword evidence="5" id="KW-0769">Symport</keyword>
<evidence type="ECO:0000256" key="3">
    <source>
        <dbReference type="ARBA" id="ARBA00022448"/>
    </source>
</evidence>
<dbReference type="EMBL" id="UFQT01000292">
    <property type="protein sequence ID" value="SSX22914.1"/>
    <property type="molecule type" value="Genomic_DNA"/>
</dbReference>
<comment type="subcellular location">
    <subcellularLocation>
        <location evidence="1">Membrane</location>
        <topology evidence="1">Multi-pass membrane protein</topology>
    </subcellularLocation>
</comment>
<evidence type="ECO:0000256" key="8">
    <source>
        <dbReference type="ARBA" id="ARBA00023136"/>
    </source>
</evidence>
<dbReference type="Pfam" id="PF07690">
    <property type="entry name" value="MFS_1"/>
    <property type="match status" value="1"/>
</dbReference>
<keyword evidence="6 13" id="KW-1133">Transmembrane helix</keyword>
<sequence length="483" mass="53050">MGKSDVVSSSEKEKKLEREINTEISPSGWGVRHTQAVLLFLCLLMAYALRVNMSVGIVAMTDRNNSNPDFEEFAWTEKTQGVVLSSFFWGYVITQIPAGQLAQKFGPKILLLISIGTCSALAVFTPIVASLGGWQALVALRGLQGLSQGFIFPSTHTLLSRWAPVSERGRIGTYCYAGSQFGTVLMLSTSGFLASSPIGWPSIFYISGACGLLWSVLWFFYGGNSPAEYKNISLEEKEFIQSSLGSHDHKKIVTPWRAMLTSAPMIALIIVHSAHNWGFWTLLTEMPTYMKNVLGLDIKKNALLSALPYFCMWCASMVLSPLSDFLTNRGHLSLGFSRKLFNSIGLWGPMCALLGLAYVPKGSVELAVALLTVAVGINSATYLGFQVNHIDLAPNHAGTMMGITNCAANIMSFLAPLVVGFVLDDAKNPEQWKIVFFISAAIYFFGNLQFVIFGKATKQWWNSPKGKDVEEPQRRPSIAEAQY</sequence>
<feature type="transmembrane region" description="Helical" evidence="13">
    <location>
        <begin position="37"/>
        <end position="61"/>
    </location>
</feature>
<evidence type="ECO:0000256" key="2">
    <source>
        <dbReference type="ARBA" id="ARBA00008586"/>
    </source>
</evidence>
<dbReference type="PANTHER" id="PTHR11662">
    <property type="entry name" value="SOLUTE CARRIER FAMILY 17"/>
    <property type="match status" value="1"/>
</dbReference>
<feature type="transmembrane region" description="Helical" evidence="13">
    <location>
        <begin position="434"/>
        <end position="453"/>
    </location>
</feature>
<dbReference type="EMBL" id="UFQS01000292">
    <property type="protein sequence ID" value="SSX02540.1"/>
    <property type="molecule type" value="Genomic_DNA"/>
</dbReference>
<keyword evidence="9" id="KW-0406">Ion transport</keyword>
<dbReference type="VEuPathDB" id="VectorBase:CSON007770"/>
<evidence type="ECO:0000256" key="6">
    <source>
        <dbReference type="ARBA" id="ARBA00022989"/>
    </source>
</evidence>
<keyword evidence="4 13" id="KW-0812">Transmembrane</keyword>
<keyword evidence="7" id="KW-0915">Sodium</keyword>
<evidence type="ECO:0000256" key="11">
    <source>
        <dbReference type="ARBA" id="ARBA00068450"/>
    </source>
</evidence>
<dbReference type="InterPro" id="IPR011701">
    <property type="entry name" value="MFS"/>
</dbReference>
<reference evidence="15" key="1">
    <citation type="submission" date="2018-04" db="EMBL/GenBank/DDBJ databases">
        <authorList>
            <person name="Go L.Y."/>
            <person name="Mitchell J.A."/>
        </authorList>
    </citation>
    <scope>NUCLEOTIDE SEQUENCE</scope>
    <source>
        <tissue evidence="15">Whole organism</tissue>
    </source>
</reference>
<feature type="transmembrane region" description="Helical" evidence="13">
    <location>
        <begin position="397"/>
        <end position="422"/>
    </location>
</feature>
<feature type="domain" description="Major facilitator superfamily (MFS) profile" evidence="14">
    <location>
        <begin position="40"/>
        <end position="458"/>
    </location>
</feature>
<evidence type="ECO:0000256" key="9">
    <source>
        <dbReference type="ARBA" id="ARBA00023201"/>
    </source>
</evidence>
<comment type="function">
    <text evidence="10">May be an inorganic phosphate cotransporter.</text>
</comment>
<dbReference type="GO" id="GO:0015293">
    <property type="term" value="F:symporter activity"/>
    <property type="evidence" value="ECO:0007669"/>
    <property type="project" value="UniProtKB-KW"/>
</dbReference>
<feature type="transmembrane region" description="Helical" evidence="13">
    <location>
        <begin position="340"/>
        <end position="360"/>
    </location>
</feature>
<feature type="transmembrane region" description="Helical" evidence="13">
    <location>
        <begin position="109"/>
        <end position="128"/>
    </location>
</feature>
<dbReference type="InterPro" id="IPR050382">
    <property type="entry name" value="MFS_Na/Anion_cotransporter"/>
</dbReference>
<feature type="region of interest" description="Disordered" evidence="12">
    <location>
        <begin position="464"/>
        <end position="483"/>
    </location>
</feature>
<dbReference type="PANTHER" id="PTHR11662:SF280">
    <property type="entry name" value="FI21844P1-RELATED"/>
    <property type="match status" value="1"/>
</dbReference>
<comment type="similarity">
    <text evidence="2">Belongs to the major facilitator superfamily. Sodium/anion cotransporter family.</text>
</comment>
<dbReference type="FunFam" id="1.20.1250.20:FF:000144">
    <property type="entry name" value="Picot, isoform B"/>
    <property type="match status" value="1"/>
</dbReference>
<accession>A0A336LY62</accession>
<keyword evidence="9" id="KW-0739">Sodium transport</keyword>
<evidence type="ECO:0000256" key="1">
    <source>
        <dbReference type="ARBA" id="ARBA00004141"/>
    </source>
</evidence>
<organism evidence="16">
    <name type="scientific">Culicoides sonorensis</name>
    <name type="common">Biting midge</name>
    <dbReference type="NCBI Taxonomy" id="179676"/>
    <lineage>
        <taxon>Eukaryota</taxon>
        <taxon>Metazoa</taxon>
        <taxon>Ecdysozoa</taxon>
        <taxon>Arthropoda</taxon>
        <taxon>Hexapoda</taxon>
        <taxon>Insecta</taxon>
        <taxon>Pterygota</taxon>
        <taxon>Neoptera</taxon>
        <taxon>Endopterygota</taxon>
        <taxon>Diptera</taxon>
        <taxon>Nematocera</taxon>
        <taxon>Chironomoidea</taxon>
        <taxon>Ceratopogonidae</taxon>
        <taxon>Ceratopogoninae</taxon>
        <taxon>Culicoides</taxon>
        <taxon>Monoculicoides</taxon>
    </lineage>
</organism>
<evidence type="ECO:0000313" key="15">
    <source>
        <dbReference type="EMBL" id="SSX02540.1"/>
    </source>
</evidence>
<reference evidence="16" key="2">
    <citation type="submission" date="2018-07" db="EMBL/GenBank/DDBJ databases">
        <authorList>
            <person name="Quirk P.G."/>
            <person name="Krulwich T.A."/>
        </authorList>
    </citation>
    <scope>NUCLEOTIDE SEQUENCE</scope>
</reference>
<dbReference type="Gene3D" id="1.20.1250.20">
    <property type="entry name" value="MFS general substrate transporter like domains"/>
    <property type="match status" value="2"/>
</dbReference>
<feature type="transmembrane region" description="Helical" evidence="13">
    <location>
        <begin position="200"/>
        <end position="221"/>
    </location>
</feature>
<evidence type="ECO:0000259" key="14">
    <source>
        <dbReference type="PROSITE" id="PS50850"/>
    </source>
</evidence>
<proteinExistence type="inferred from homology"/>
<evidence type="ECO:0000256" key="10">
    <source>
        <dbReference type="ARBA" id="ARBA00054632"/>
    </source>
</evidence>
<feature type="transmembrane region" description="Helical" evidence="13">
    <location>
        <begin position="258"/>
        <end position="282"/>
    </location>
</feature>
<dbReference type="GO" id="GO:0016020">
    <property type="term" value="C:membrane"/>
    <property type="evidence" value="ECO:0007669"/>
    <property type="project" value="UniProtKB-SubCell"/>
</dbReference>
<feature type="transmembrane region" description="Helical" evidence="13">
    <location>
        <begin position="302"/>
        <end position="319"/>
    </location>
</feature>
<dbReference type="FunFam" id="1.20.1250.20:FF:000003">
    <property type="entry name" value="Solute carrier family 17 member 3"/>
    <property type="match status" value="1"/>
</dbReference>
<dbReference type="OMA" id="TATHCAS"/>
<gene>
    <name evidence="16" type="primary">CSON007770</name>
</gene>
<evidence type="ECO:0000256" key="13">
    <source>
        <dbReference type="SAM" id="Phobius"/>
    </source>
</evidence>
<dbReference type="InterPro" id="IPR020846">
    <property type="entry name" value="MFS_dom"/>
</dbReference>
<evidence type="ECO:0000256" key="4">
    <source>
        <dbReference type="ARBA" id="ARBA00022692"/>
    </source>
</evidence>
<dbReference type="PROSITE" id="PS50850">
    <property type="entry name" value="MFS"/>
    <property type="match status" value="1"/>
</dbReference>
<keyword evidence="8 13" id="KW-0472">Membrane</keyword>
<feature type="compositionally biased region" description="Basic and acidic residues" evidence="12">
    <location>
        <begin position="465"/>
        <end position="474"/>
    </location>
</feature>
<evidence type="ECO:0000256" key="12">
    <source>
        <dbReference type="SAM" id="MobiDB-lite"/>
    </source>
</evidence>
<name>A0A336LY62_CULSO</name>
<evidence type="ECO:0000256" key="5">
    <source>
        <dbReference type="ARBA" id="ARBA00022847"/>
    </source>
</evidence>
<dbReference type="CDD" id="cd17318">
    <property type="entry name" value="MFS_SLC17"/>
    <property type="match status" value="1"/>
</dbReference>
<feature type="transmembrane region" description="Helical" evidence="13">
    <location>
        <begin position="366"/>
        <end position="385"/>
    </location>
</feature>